<dbReference type="Proteomes" id="UP000007756">
    <property type="component" value="Chromosome"/>
</dbReference>
<evidence type="ECO:0000256" key="1">
    <source>
        <dbReference type="ARBA" id="ARBA00022829"/>
    </source>
</evidence>
<dbReference type="InterPro" id="IPR003768">
    <property type="entry name" value="ScpA"/>
</dbReference>
<dbReference type="PANTHER" id="PTHR33969">
    <property type="entry name" value="SEGREGATION AND CONDENSATION PROTEIN A"/>
    <property type="match status" value="1"/>
</dbReference>
<reference evidence="6 7" key="1">
    <citation type="journal article" date="2010" name="Appl. Environ. Microbiol.">
        <title>Targeted chromosomal knockouts in Mycoplasma pneumoniae.</title>
        <authorList>
            <person name="Krishnakumar R."/>
            <person name="Assad-Garcia N."/>
            <person name="Benders G.A."/>
            <person name="Phan Q."/>
            <person name="Montague M.G."/>
            <person name="Glass J.I."/>
        </authorList>
    </citation>
    <scope>NUCLEOTIDE SEQUENCE [LARGE SCALE GENOMIC DNA]</scope>
    <source>
        <strain evidence="7">ATCC 15531 / DSM 22911 / NBRC 14401 / NCTC 10119 / FH</strain>
    </source>
</reference>
<dbReference type="RefSeq" id="WP_014574941.1">
    <property type="nucleotide sequence ID" value="NZ_CP010546.1"/>
</dbReference>
<keyword evidence="1" id="KW-0159">Chromosome partition</keyword>
<evidence type="ECO:0000256" key="4">
    <source>
        <dbReference type="SAM" id="Phobius"/>
    </source>
</evidence>
<dbReference type="CDD" id="cd00209">
    <property type="entry name" value="DHFR"/>
    <property type="match status" value="1"/>
</dbReference>
<dbReference type="Gene3D" id="6.10.250.2410">
    <property type="match status" value="1"/>
</dbReference>
<dbReference type="PaxDb" id="722438-MPNE_0342"/>
<dbReference type="KEGG" id="mpj:MPNE_0342"/>
<gene>
    <name evidence="6" type="primary">folA_1</name>
    <name evidence="6" type="ordered locus">MPNE_0342</name>
</gene>
<organism evidence="6 7">
    <name type="scientific">Mycoplasmoides pneumoniae (strain ATCC 15531 / DSM 23978 / CIP 103766 / NBRC 14401 / NCTC 10119 / FH)</name>
    <name type="common">Mycoplasma pneumoniae</name>
    <dbReference type="NCBI Taxonomy" id="722438"/>
    <lineage>
        <taxon>Bacteria</taxon>
        <taxon>Bacillati</taxon>
        <taxon>Mycoplasmatota</taxon>
        <taxon>Mycoplasmoidales</taxon>
        <taxon>Mycoplasmoidaceae</taxon>
        <taxon>Mycoplasmoides</taxon>
    </lineage>
</organism>
<keyword evidence="3" id="KW-0175">Coiled coil</keyword>
<protein>
    <recommendedName>
        <fullName evidence="2">Segregation and condensation protein A</fullName>
    </recommendedName>
</protein>
<proteinExistence type="predicted"/>
<dbReference type="Gene3D" id="3.40.430.10">
    <property type="entry name" value="Dihydrofolate Reductase, subunit A"/>
    <property type="match status" value="1"/>
</dbReference>
<keyword evidence="4" id="KW-1133">Transmembrane helix</keyword>
<dbReference type="GO" id="GO:0007059">
    <property type="term" value="P:chromosome segregation"/>
    <property type="evidence" value="ECO:0007669"/>
    <property type="project" value="UniProtKB-KW"/>
</dbReference>
<dbReference type="eggNOG" id="COG1354">
    <property type="taxonomic scope" value="Bacteria"/>
</dbReference>
<evidence type="ECO:0000256" key="2">
    <source>
        <dbReference type="ARBA" id="ARBA00044777"/>
    </source>
</evidence>
<dbReference type="NCBIfam" id="NF001751">
    <property type="entry name" value="PRK00478.1"/>
    <property type="match status" value="1"/>
</dbReference>
<dbReference type="SUPFAM" id="SSF53597">
    <property type="entry name" value="Dihydrofolate reductase-like"/>
    <property type="match status" value="1"/>
</dbReference>
<feature type="domain" description="DHFR" evidence="5">
    <location>
        <begin position="1"/>
        <end position="166"/>
    </location>
</feature>
<keyword evidence="6" id="KW-0560">Oxidoreductase</keyword>
<evidence type="ECO:0000313" key="6">
    <source>
        <dbReference type="EMBL" id="ADK87281.1"/>
    </source>
</evidence>
<evidence type="ECO:0000259" key="5">
    <source>
        <dbReference type="PROSITE" id="PS51330"/>
    </source>
</evidence>
<accession>A0A0H3DLU7</accession>
<dbReference type="GeneID" id="66609053"/>
<keyword evidence="4" id="KW-0472">Membrane</keyword>
<dbReference type="EMBL" id="CP002077">
    <property type="protein sequence ID" value="ADK87281.1"/>
    <property type="molecule type" value="Genomic_DNA"/>
</dbReference>
<sequence>MITLIWCQDKHFGIGRDNTIPWKLTEANQHFYNTTKNQTVVMGYSTFQELGDKLTDHNVVVLSKKHFEELQNNTNIKVFNSIEKLLQHHFNRDLYVIGGKQIFHHFIELADRLIISVLPVDFKCNLRLKLGLDSFELMQEQQHSQFKVQYWHKKHPERLSFNVFLEDYNGTLPNLLELLIDKKFNLHQVDIAKITTQYLHLINTNLNKQAIEPITDYLVITSRIVEQKANNLLQINDIALDSDFLDNKLRDKLVAQLVEYKRYRESLDDFEKLRINRLAYFSKDNDFNRFIQTVDKSNTEPVKIEDELPNYVSVLKLHHAMNKLMQRWRAQFLANKNISIQELSIEQVQAEILATIKQFGYHSVSLKRVLLKVNHHISLMYFITAFVALLVLINNQIIDIEQTSFDDELYICLLDSSRIKQLQETPEAMVERAVKQRQEAQELARQVAREKAIANAQKREAYLKAKYGKDYLTREQFLKLSPEERAAHVAKMKQLKLVKNDNGRDN</sequence>
<feature type="coiled-coil region" evidence="3">
    <location>
        <begin position="430"/>
        <end position="460"/>
    </location>
</feature>
<keyword evidence="4" id="KW-0812">Transmembrane</keyword>
<evidence type="ECO:0000256" key="3">
    <source>
        <dbReference type="SAM" id="Coils"/>
    </source>
</evidence>
<dbReference type="InterPro" id="IPR024072">
    <property type="entry name" value="DHFR-like_dom_sf"/>
</dbReference>
<name>A0A0H3DLU7_MYCPB</name>
<dbReference type="Pfam" id="PF00186">
    <property type="entry name" value="DHFR_1"/>
    <property type="match status" value="1"/>
</dbReference>
<dbReference type="PATRIC" id="fig|722438.3.peg.335"/>
<dbReference type="PANTHER" id="PTHR33969:SF2">
    <property type="entry name" value="SEGREGATION AND CONDENSATION PROTEIN A"/>
    <property type="match status" value="1"/>
</dbReference>
<dbReference type="InterPro" id="IPR001796">
    <property type="entry name" value="DHFR_dom"/>
</dbReference>
<dbReference type="AlphaFoldDB" id="A0A0H3DLU7"/>
<dbReference type="STRING" id="722438.F539_01660"/>
<dbReference type="PROSITE" id="PS51330">
    <property type="entry name" value="DHFR_2"/>
    <property type="match status" value="1"/>
</dbReference>
<dbReference type="eggNOG" id="COG0262">
    <property type="taxonomic scope" value="Bacteria"/>
</dbReference>
<evidence type="ECO:0000313" key="7">
    <source>
        <dbReference type="Proteomes" id="UP000007756"/>
    </source>
</evidence>
<dbReference type="PRINTS" id="PR00070">
    <property type="entry name" value="DHFR"/>
</dbReference>
<dbReference type="HOGENOM" id="CLU_538423_0_0_14"/>
<dbReference type="GO" id="GO:0046654">
    <property type="term" value="P:tetrahydrofolate biosynthetic process"/>
    <property type="evidence" value="ECO:0007669"/>
    <property type="project" value="InterPro"/>
</dbReference>
<dbReference type="GO" id="GO:0004146">
    <property type="term" value="F:dihydrofolate reductase activity"/>
    <property type="evidence" value="ECO:0007669"/>
    <property type="project" value="InterPro"/>
</dbReference>
<dbReference type="Pfam" id="PF02616">
    <property type="entry name" value="SMC_ScpA"/>
    <property type="match status" value="1"/>
</dbReference>
<feature type="transmembrane region" description="Helical" evidence="4">
    <location>
        <begin position="373"/>
        <end position="393"/>
    </location>
</feature>